<dbReference type="Proteomes" id="UP000035352">
    <property type="component" value="Chromosome"/>
</dbReference>
<dbReference type="Gene3D" id="3.40.50.2000">
    <property type="entry name" value="Glycogen Phosphorylase B"/>
    <property type="match status" value="1"/>
</dbReference>
<evidence type="ECO:0000256" key="2">
    <source>
        <dbReference type="ARBA" id="ARBA00005386"/>
    </source>
</evidence>
<keyword evidence="10" id="KW-1185">Reference proteome</keyword>
<dbReference type="PATRIC" id="fig|413882.6.peg.1936"/>
<feature type="domain" description="O-GlcNAc transferase C-terminal" evidence="8">
    <location>
        <begin position="256"/>
        <end position="412"/>
    </location>
</feature>
<name>A0A0G3BME5_9BURK</name>
<dbReference type="Gene3D" id="3.40.50.11380">
    <property type="match status" value="1"/>
</dbReference>
<dbReference type="SUPFAM" id="SSF48452">
    <property type="entry name" value="TPR-like"/>
    <property type="match status" value="1"/>
</dbReference>
<evidence type="ECO:0000256" key="5">
    <source>
        <dbReference type="ARBA" id="ARBA00022679"/>
    </source>
</evidence>
<evidence type="ECO:0000259" key="8">
    <source>
        <dbReference type="Pfam" id="PF13844"/>
    </source>
</evidence>
<evidence type="ECO:0000256" key="6">
    <source>
        <dbReference type="ARBA" id="ARBA00022737"/>
    </source>
</evidence>
<dbReference type="InterPro" id="IPR011990">
    <property type="entry name" value="TPR-like_helical_dom_sf"/>
</dbReference>
<gene>
    <name evidence="9" type="ORF">AAW51_1840</name>
</gene>
<keyword evidence="7" id="KW-0802">TPR repeat</keyword>
<dbReference type="PANTHER" id="PTHR44998:SF1">
    <property type="entry name" value="UDP-N-ACETYLGLUCOSAMINE--PEPTIDE N-ACETYLGLUCOSAMINYLTRANSFERASE 110 KDA SUBUNIT"/>
    <property type="match status" value="1"/>
</dbReference>
<protein>
    <recommendedName>
        <fullName evidence="3">protein O-GlcNAc transferase</fullName>
        <ecNumber evidence="3">2.4.1.255</ecNumber>
    </recommendedName>
</protein>
<keyword evidence="6" id="KW-0677">Repeat</keyword>
<dbReference type="Pfam" id="PF13844">
    <property type="entry name" value="Glyco_transf_41"/>
    <property type="match status" value="2"/>
</dbReference>
<evidence type="ECO:0000313" key="9">
    <source>
        <dbReference type="EMBL" id="AKJ28531.1"/>
    </source>
</evidence>
<dbReference type="Pfam" id="PF13181">
    <property type="entry name" value="TPR_8"/>
    <property type="match status" value="1"/>
</dbReference>
<dbReference type="SMART" id="SM00028">
    <property type="entry name" value="TPR"/>
    <property type="match status" value="3"/>
</dbReference>
<dbReference type="GO" id="GO:0097363">
    <property type="term" value="F:protein O-acetylglucosaminyltransferase activity"/>
    <property type="evidence" value="ECO:0007669"/>
    <property type="project" value="UniProtKB-EC"/>
</dbReference>
<dbReference type="EMBL" id="CP011371">
    <property type="protein sequence ID" value="AKJ28531.1"/>
    <property type="molecule type" value="Genomic_DNA"/>
</dbReference>
<dbReference type="Gene3D" id="1.25.40.10">
    <property type="entry name" value="Tetratricopeptide repeat domain"/>
    <property type="match status" value="2"/>
</dbReference>
<evidence type="ECO:0000256" key="4">
    <source>
        <dbReference type="ARBA" id="ARBA00022676"/>
    </source>
</evidence>
<proteinExistence type="inferred from homology"/>
<feature type="domain" description="O-GlcNAc transferase C-terminal" evidence="8">
    <location>
        <begin position="419"/>
        <end position="602"/>
    </location>
</feature>
<evidence type="ECO:0000313" key="10">
    <source>
        <dbReference type="Proteomes" id="UP000035352"/>
    </source>
</evidence>
<dbReference type="Pfam" id="PF13424">
    <property type="entry name" value="TPR_12"/>
    <property type="match status" value="1"/>
</dbReference>
<comment type="pathway">
    <text evidence="1">Protein modification; protein glycosylation.</text>
</comment>
<dbReference type="KEGG" id="pbh:AAW51_1840"/>
<dbReference type="STRING" id="413882.AAW51_1840"/>
<dbReference type="EC" id="2.4.1.255" evidence="3"/>
<accession>A0A0G3BME5</accession>
<evidence type="ECO:0000256" key="3">
    <source>
        <dbReference type="ARBA" id="ARBA00011970"/>
    </source>
</evidence>
<dbReference type="InterPro" id="IPR029489">
    <property type="entry name" value="OGT/SEC/SPY_C"/>
</dbReference>
<keyword evidence="5 9" id="KW-0808">Transferase</keyword>
<organism evidence="9 10">
    <name type="scientific">Caldimonas brevitalea</name>
    <dbReference type="NCBI Taxonomy" id="413882"/>
    <lineage>
        <taxon>Bacteria</taxon>
        <taxon>Pseudomonadati</taxon>
        <taxon>Pseudomonadota</taxon>
        <taxon>Betaproteobacteria</taxon>
        <taxon>Burkholderiales</taxon>
        <taxon>Sphaerotilaceae</taxon>
        <taxon>Caldimonas</taxon>
    </lineage>
</organism>
<sequence>MIVTDSTAAPTAAPAADTPVARAIALASRGKMTLPELLEQAQQFAQQGQTDALLALYETWLARTDSPHRFIGFFNWGTVLGTLNRHAAAEQAYRQALQIKPDFVQAQLNLGHQLEHQGRLEEALAAWRTVLTMLERSPQADQELQLHALNNLARALEQHKRYDEAQAYMERSLAVCSTQPKVLQHYVHIRQKQCAWPAEQTPPGVSRHQLLMATSPLAMLSASDDPALQLLVAKQFVHERVPPVAQPLPPRGERRPGPIRIGYLSSDLCLHAVGLLTAELFELHDRHRFEVYGFCWTREDGSPLRQRLLSAMDHHVRIGHLDDRAAAEVIRAHDIDILVDLHGLTSGARPGILGLRPAPVQVSYLGFPGTSAVPGVDYVLCDRYVVPEELTPFMTEQPLYVRRCYQVSDRQREVAPTPQRATYGLPEDKFVYCSFNNNFKFTEDLFRLWMRVLDQVPDSVLWLLADNRWAQENMLQMADACGIARERLIFAPRVSPAEYLARFKLADLFLDTFPYNAGTTASDVLWMGTPLLTCSGRTFISRMAGSLLNNVGLPDLVTTSFAEYERRAVELGRQPQRVASYKRYLAEHSAASSLFDVPGLVKDLEDALASLVR</sequence>
<evidence type="ECO:0000256" key="1">
    <source>
        <dbReference type="ARBA" id="ARBA00004922"/>
    </source>
</evidence>
<comment type="similarity">
    <text evidence="2">Belongs to the glycosyltransferase 41 family. O-GlcNAc transferase subfamily.</text>
</comment>
<dbReference type="InterPro" id="IPR019734">
    <property type="entry name" value="TPR_rpt"/>
</dbReference>
<keyword evidence="4" id="KW-0328">Glycosyltransferase</keyword>
<reference evidence="9 10" key="1">
    <citation type="submission" date="2015-05" db="EMBL/GenBank/DDBJ databases">
        <authorList>
            <person name="Tang B."/>
            <person name="Yu Y."/>
        </authorList>
    </citation>
    <scope>NUCLEOTIDE SEQUENCE [LARGE SCALE GENOMIC DNA]</scope>
    <source>
        <strain evidence="9 10">DSM 7029</strain>
    </source>
</reference>
<dbReference type="PANTHER" id="PTHR44998">
    <property type="match status" value="1"/>
</dbReference>
<evidence type="ECO:0000256" key="7">
    <source>
        <dbReference type="ARBA" id="ARBA00022803"/>
    </source>
</evidence>
<dbReference type="RefSeq" id="WP_047194381.1">
    <property type="nucleotide sequence ID" value="NZ_CP011371.1"/>
</dbReference>
<dbReference type="AlphaFoldDB" id="A0A0G3BME5"/>
<dbReference type="SUPFAM" id="SSF53756">
    <property type="entry name" value="UDP-Glycosyltransferase/glycogen phosphorylase"/>
    <property type="match status" value="1"/>
</dbReference>